<proteinExistence type="predicted"/>
<keyword evidence="2" id="KW-1185">Reference proteome</keyword>
<comment type="caution">
    <text evidence="1">The sequence shown here is derived from an EMBL/GenBank/DDBJ whole genome shotgun (WGS) entry which is preliminary data.</text>
</comment>
<evidence type="ECO:0000313" key="2">
    <source>
        <dbReference type="Proteomes" id="UP000664032"/>
    </source>
</evidence>
<name>A0ACB8GWM7_PSICU</name>
<protein>
    <submittedName>
        <fullName evidence="1">Uncharacterized protein</fullName>
    </submittedName>
</protein>
<reference evidence="1" key="1">
    <citation type="submission" date="2021-10" db="EMBL/GenBank/DDBJ databases">
        <title>Psilocybe cubensis genome.</title>
        <authorList>
            <person name="Mckernan K.J."/>
            <person name="Crawford S."/>
            <person name="Trippe A."/>
            <person name="Kane L.T."/>
            <person name="Mclaughlin S."/>
        </authorList>
    </citation>
    <scope>NUCLEOTIDE SEQUENCE</scope>
    <source>
        <strain evidence="1">MGC-MH-2018</strain>
    </source>
</reference>
<dbReference type="EMBL" id="JAFIQS020000006">
    <property type="protein sequence ID" value="KAH9480036.1"/>
    <property type="molecule type" value="Genomic_DNA"/>
</dbReference>
<accession>A0ACB8GWM7</accession>
<evidence type="ECO:0000313" key="1">
    <source>
        <dbReference type="EMBL" id="KAH9480036.1"/>
    </source>
</evidence>
<organism evidence="1 2">
    <name type="scientific">Psilocybe cubensis</name>
    <name type="common">Psychedelic mushroom</name>
    <name type="synonym">Stropharia cubensis</name>
    <dbReference type="NCBI Taxonomy" id="181762"/>
    <lineage>
        <taxon>Eukaryota</taxon>
        <taxon>Fungi</taxon>
        <taxon>Dikarya</taxon>
        <taxon>Basidiomycota</taxon>
        <taxon>Agaricomycotina</taxon>
        <taxon>Agaricomycetes</taxon>
        <taxon>Agaricomycetidae</taxon>
        <taxon>Agaricales</taxon>
        <taxon>Agaricineae</taxon>
        <taxon>Strophariaceae</taxon>
        <taxon>Psilocybe</taxon>
    </lineage>
</organism>
<dbReference type="Proteomes" id="UP000664032">
    <property type="component" value="Unassembled WGS sequence"/>
</dbReference>
<sequence length="99" mass="11155">MELPKESTVQDEDPVHLKLKESVHRTVQRYIKVCPKAGEAKILAELSPTKLDVIADNIFKGIIFPDHLMEPERQGSLDQITLFCVLEAAVIHPPARDNQ</sequence>
<gene>
    <name evidence="1" type="ORF">JR316_0006633</name>
</gene>